<dbReference type="GO" id="GO:0003690">
    <property type="term" value="F:double-stranded DNA binding"/>
    <property type="evidence" value="ECO:0007669"/>
    <property type="project" value="TreeGrafter"/>
</dbReference>
<dbReference type="Gene3D" id="3.40.50.1000">
    <property type="entry name" value="HAD superfamily/HAD-like"/>
    <property type="match status" value="1"/>
</dbReference>
<dbReference type="GO" id="GO:0046403">
    <property type="term" value="F:polynucleotide 3'-phosphatase activity"/>
    <property type="evidence" value="ECO:0007669"/>
    <property type="project" value="TreeGrafter"/>
</dbReference>
<sequence length="210" mass="23492">MARQSTLNFARSGAHGAGRSRVSWKHHQLANDISSRFHTVLFGVAGEFTASTQIAAFDLDGTLIRPKSGLKFPRNAADWSLLRRDTKERLNTLIQTGYAIVIISNQNYSGRPAKLEEWQVKMGAIAERLHDVPFICIAATTKDENRKPDTGMWGCLQAYFESLGCVRPDTKESFFVGDAAGRRGDHSADDKNFAKNAELRFYTPEEYFDA</sequence>
<evidence type="ECO:0000313" key="2">
    <source>
        <dbReference type="EMBL" id="TIB28642.1"/>
    </source>
</evidence>
<proteinExistence type="predicted"/>
<dbReference type="PANTHER" id="PTHR12083:SF9">
    <property type="entry name" value="BIFUNCTIONAL POLYNUCLEOTIDE PHOSPHATASE_KINASE"/>
    <property type="match status" value="1"/>
</dbReference>
<dbReference type="InterPro" id="IPR023214">
    <property type="entry name" value="HAD_sf"/>
</dbReference>
<comment type="caution">
    <text evidence="2">The sequence shown here is derived from an EMBL/GenBank/DDBJ whole genome shotgun (WGS) entry which is preliminary data.</text>
</comment>
<dbReference type="EMBL" id="SPOI01000329">
    <property type="protein sequence ID" value="TIB28642.1"/>
    <property type="molecule type" value="Genomic_DNA"/>
</dbReference>
<reference evidence="3 4" key="1">
    <citation type="submission" date="2019-03" db="EMBL/GenBank/DDBJ databases">
        <title>Sequencing 23 genomes of Wallemia ichthyophaga.</title>
        <authorList>
            <person name="Gostincar C."/>
        </authorList>
    </citation>
    <scope>NUCLEOTIDE SEQUENCE [LARGE SCALE GENOMIC DNA]</scope>
    <source>
        <strain evidence="2 4">EXF-6200</strain>
        <strain evidence="1 3">EXF-8621</strain>
    </source>
</reference>
<dbReference type="EMBL" id="SPOF01000020">
    <property type="protein sequence ID" value="TIB12101.1"/>
    <property type="molecule type" value="Genomic_DNA"/>
</dbReference>
<dbReference type="NCBIfam" id="TIGR01662">
    <property type="entry name" value="HAD-SF-IIIA"/>
    <property type="match status" value="1"/>
</dbReference>
<dbReference type="GO" id="GO:0006281">
    <property type="term" value="P:DNA repair"/>
    <property type="evidence" value="ECO:0007669"/>
    <property type="project" value="TreeGrafter"/>
</dbReference>
<dbReference type="OMA" id="KPEIGMW"/>
<organism evidence="2 4">
    <name type="scientific">Wallemia ichthyophaga</name>
    <dbReference type="NCBI Taxonomy" id="245174"/>
    <lineage>
        <taxon>Eukaryota</taxon>
        <taxon>Fungi</taxon>
        <taxon>Dikarya</taxon>
        <taxon>Basidiomycota</taxon>
        <taxon>Wallemiomycotina</taxon>
        <taxon>Wallemiomycetes</taxon>
        <taxon>Wallemiales</taxon>
        <taxon>Wallemiaceae</taxon>
        <taxon>Wallemia</taxon>
    </lineage>
</organism>
<dbReference type="NCBIfam" id="TIGR01664">
    <property type="entry name" value="DNA-3'-Pase"/>
    <property type="match status" value="1"/>
</dbReference>
<dbReference type="AlphaFoldDB" id="A0A4T0G6S8"/>
<evidence type="ECO:0000313" key="1">
    <source>
        <dbReference type="EMBL" id="TIB12101.1"/>
    </source>
</evidence>
<dbReference type="GO" id="GO:0046404">
    <property type="term" value="F:ATP-dependent polydeoxyribonucleotide 5'-hydroxyl-kinase activity"/>
    <property type="evidence" value="ECO:0007669"/>
    <property type="project" value="TreeGrafter"/>
</dbReference>
<evidence type="ECO:0000313" key="3">
    <source>
        <dbReference type="Proteomes" id="UP000306954"/>
    </source>
</evidence>
<dbReference type="PANTHER" id="PTHR12083">
    <property type="entry name" value="BIFUNCTIONAL POLYNUCLEOTIDE PHOSPHATASE/KINASE"/>
    <property type="match status" value="1"/>
</dbReference>
<dbReference type="Pfam" id="PF08645">
    <property type="entry name" value="PNK3P"/>
    <property type="match status" value="1"/>
</dbReference>
<dbReference type="InterPro" id="IPR036412">
    <property type="entry name" value="HAD-like_sf"/>
</dbReference>
<accession>A0A4T0G6S8</accession>
<evidence type="ECO:0000313" key="4">
    <source>
        <dbReference type="Proteomes" id="UP000310689"/>
    </source>
</evidence>
<dbReference type="InterPro" id="IPR013954">
    <property type="entry name" value="PNK3P"/>
</dbReference>
<dbReference type="InterPro" id="IPR006549">
    <property type="entry name" value="HAD-SF_hydro_IIIA"/>
</dbReference>
<dbReference type="Proteomes" id="UP000306954">
    <property type="component" value="Unassembled WGS sequence"/>
</dbReference>
<name>A0A4T0G6S8_WALIC</name>
<dbReference type="InterPro" id="IPR006551">
    <property type="entry name" value="Polynucleotide_phosphatase"/>
</dbReference>
<gene>
    <name evidence="2" type="ORF">E3P86_03825</name>
    <name evidence="1" type="ORF">E3P90_02134</name>
</gene>
<evidence type="ECO:0008006" key="5">
    <source>
        <dbReference type="Google" id="ProtNLM"/>
    </source>
</evidence>
<dbReference type="Proteomes" id="UP000310689">
    <property type="component" value="Unassembled WGS sequence"/>
</dbReference>
<dbReference type="OrthoDB" id="19045at2759"/>
<dbReference type="SUPFAM" id="SSF56784">
    <property type="entry name" value="HAD-like"/>
    <property type="match status" value="1"/>
</dbReference>
<protein>
    <recommendedName>
        <fullName evidence="5">Bifunctional polynucleotide phosphatase/kinase</fullName>
    </recommendedName>
</protein>